<proteinExistence type="predicted"/>
<evidence type="ECO:0000313" key="1">
    <source>
        <dbReference type="EMBL" id="MBX59734.1"/>
    </source>
</evidence>
<organism evidence="1">
    <name type="scientific">Rhizophora mucronata</name>
    <name type="common">Asiatic mangrove</name>
    <dbReference type="NCBI Taxonomy" id="61149"/>
    <lineage>
        <taxon>Eukaryota</taxon>
        <taxon>Viridiplantae</taxon>
        <taxon>Streptophyta</taxon>
        <taxon>Embryophyta</taxon>
        <taxon>Tracheophyta</taxon>
        <taxon>Spermatophyta</taxon>
        <taxon>Magnoliopsida</taxon>
        <taxon>eudicotyledons</taxon>
        <taxon>Gunneridae</taxon>
        <taxon>Pentapetalae</taxon>
        <taxon>rosids</taxon>
        <taxon>fabids</taxon>
        <taxon>Malpighiales</taxon>
        <taxon>Rhizophoraceae</taxon>
        <taxon>Rhizophora</taxon>
    </lineage>
</organism>
<dbReference type="AlphaFoldDB" id="A0A2P2PYA5"/>
<protein>
    <submittedName>
        <fullName evidence="1">Uncharacterized protein</fullName>
    </submittedName>
</protein>
<sequence length="26" mass="3005">MSLTCKLCLQISAHYNLLYFLTGHMC</sequence>
<reference evidence="1" key="1">
    <citation type="submission" date="2018-02" db="EMBL/GenBank/DDBJ databases">
        <title>Rhizophora mucronata_Transcriptome.</title>
        <authorList>
            <person name="Meera S.P."/>
            <person name="Sreeshan A."/>
            <person name="Augustine A."/>
        </authorList>
    </citation>
    <scope>NUCLEOTIDE SEQUENCE</scope>
    <source>
        <tissue evidence="1">Leaf</tissue>
    </source>
</reference>
<dbReference type="EMBL" id="GGEC01079250">
    <property type="protein sequence ID" value="MBX59734.1"/>
    <property type="molecule type" value="Transcribed_RNA"/>
</dbReference>
<accession>A0A2P2PYA5</accession>
<name>A0A2P2PYA5_RHIMU</name>